<evidence type="ECO:0008006" key="4">
    <source>
        <dbReference type="Google" id="ProtNLM"/>
    </source>
</evidence>
<dbReference type="RefSeq" id="WP_079703209.1">
    <property type="nucleotide sequence ID" value="NZ_FUYR01000002.1"/>
</dbReference>
<keyword evidence="1" id="KW-0812">Transmembrane</keyword>
<keyword evidence="1" id="KW-1133">Transmembrane helix</keyword>
<dbReference type="EMBL" id="FUYR01000002">
    <property type="protein sequence ID" value="SKB76616.1"/>
    <property type="molecule type" value="Genomic_DNA"/>
</dbReference>
<feature type="transmembrane region" description="Helical" evidence="1">
    <location>
        <begin position="12"/>
        <end position="32"/>
    </location>
</feature>
<evidence type="ECO:0000313" key="3">
    <source>
        <dbReference type="Proteomes" id="UP000189981"/>
    </source>
</evidence>
<sequence>MATTKRRITIFSTVLRIVYISVLVAYLLLWGLSANGQTSWKAGLIRCPYPPPTGVGGGLSRSQDQVRKIYTSQIGVREKQTNAGTEVEKYLHYVGLTKGNPWCAAFVCWSLGEAKVGNPRSGWSPDLFKRDKVIWCSGATPVSRIKYQESRLGGGNPDGLSFDTVDGIDPASRSACPPRPITDYRLLITNSSVIKPPVPNQRSPEMGDVFGLYFPEKGRIAHVGFVDEWKDGWVTTVEGNTNVLGSRDGDGVYRKRRLIRSICKVARYVE</sequence>
<dbReference type="OrthoDB" id="9813532at2"/>
<evidence type="ECO:0000313" key="2">
    <source>
        <dbReference type="EMBL" id="SKB76616.1"/>
    </source>
</evidence>
<name>A0A1T5DYH8_9SPHI</name>
<dbReference type="Proteomes" id="UP000189981">
    <property type="component" value="Unassembled WGS sequence"/>
</dbReference>
<keyword evidence="3" id="KW-1185">Reference proteome</keyword>
<accession>A0A1T5DYH8</accession>
<dbReference type="AlphaFoldDB" id="A0A1T5DYH8"/>
<evidence type="ECO:0000256" key="1">
    <source>
        <dbReference type="SAM" id="Phobius"/>
    </source>
</evidence>
<reference evidence="3" key="1">
    <citation type="submission" date="2017-02" db="EMBL/GenBank/DDBJ databases">
        <authorList>
            <person name="Varghese N."/>
            <person name="Submissions S."/>
        </authorList>
    </citation>
    <scope>NUCLEOTIDE SEQUENCE [LARGE SCALE GENOMIC DNA]</scope>
    <source>
        <strain evidence="3">DSM 22385</strain>
    </source>
</reference>
<dbReference type="STRING" id="572036.SAMN05661099_2733"/>
<proteinExistence type="predicted"/>
<gene>
    <name evidence="2" type="ORF">SAMN05661099_2733</name>
</gene>
<protein>
    <recommendedName>
        <fullName evidence="4">CHAP domain-containing protein</fullName>
    </recommendedName>
</protein>
<keyword evidence="1" id="KW-0472">Membrane</keyword>
<organism evidence="2 3">
    <name type="scientific">Daejeonella lutea</name>
    <dbReference type="NCBI Taxonomy" id="572036"/>
    <lineage>
        <taxon>Bacteria</taxon>
        <taxon>Pseudomonadati</taxon>
        <taxon>Bacteroidota</taxon>
        <taxon>Sphingobacteriia</taxon>
        <taxon>Sphingobacteriales</taxon>
        <taxon>Sphingobacteriaceae</taxon>
        <taxon>Daejeonella</taxon>
    </lineage>
</organism>